<dbReference type="RefSeq" id="WP_386059864.1">
    <property type="nucleotide sequence ID" value="NZ_JBHTKL010000005.1"/>
</dbReference>
<feature type="compositionally biased region" description="Acidic residues" evidence="1">
    <location>
        <begin position="41"/>
        <end position="50"/>
    </location>
</feature>
<gene>
    <name evidence="2" type="ORF">ACFQ2J_10715</name>
</gene>
<name>A0ABW3L4Z6_9BACI</name>
<evidence type="ECO:0000313" key="3">
    <source>
        <dbReference type="Proteomes" id="UP001596990"/>
    </source>
</evidence>
<dbReference type="Proteomes" id="UP001596990">
    <property type="component" value="Unassembled WGS sequence"/>
</dbReference>
<dbReference type="Pfam" id="PF19754">
    <property type="entry name" value="DUF6241"/>
    <property type="match status" value="1"/>
</dbReference>
<sequence length="187" mass="21138">MWKTILFSLIGAIILLVGSFFAFQEFLFQTDDVETSKAEEESGEASDITVEELREEAGGQASEEEMARYEEQGKNPFGQEKQASELGDTGYQEYIHGMSHQKVEAPKKWGFYEINDTRIDWLLKGLDEAELEHEQTYRRILEKWKAGDFSTADQDHNAIWSLQGGTIGKATGVLSPSEEAAYLKSKQ</sequence>
<feature type="region of interest" description="Disordered" evidence="1">
    <location>
        <begin position="35"/>
        <end position="82"/>
    </location>
</feature>
<evidence type="ECO:0000313" key="2">
    <source>
        <dbReference type="EMBL" id="MFD1019644.1"/>
    </source>
</evidence>
<reference evidence="3" key="1">
    <citation type="journal article" date="2019" name="Int. J. Syst. Evol. Microbiol.">
        <title>The Global Catalogue of Microorganisms (GCM) 10K type strain sequencing project: providing services to taxonomists for standard genome sequencing and annotation.</title>
        <authorList>
            <consortium name="The Broad Institute Genomics Platform"/>
            <consortium name="The Broad Institute Genome Sequencing Center for Infectious Disease"/>
            <person name="Wu L."/>
            <person name="Ma J."/>
        </authorList>
    </citation>
    <scope>NUCLEOTIDE SEQUENCE [LARGE SCALE GENOMIC DNA]</scope>
    <source>
        <strain evidence="3">CCUG 56607</strain>
    </source>
</reference>
<dbReference type="InterPro" id="IPR046208">
    <property type="entry name" value="DUF6241"/>
</dbReference>
<proteinExistence type="predicted"/>
<keyword evidence="3" id="KW-1185">Reference proteome</keyword>
<organism evidence="2 3">
    <name type="scientific">Thalassobacillus hwangdonensis</name>
    <dbReference type="NCBI Taxonomy" id="546108"/>
    <lineage>
        <taxon>Bacteria</taxon>
        <taxon>Bacillati</taxon>
        <taxon>Bacillota</taxon>
        <taxon>Bacilli</taxon>
        <taxon>Bacillales</taxon>
        <taxon>Bacillaceae</taxon>
        <taxon>Thalassobacillus</taxon>
    </lineage>
</organism>
<evidence type="ECO:0000256" key="1">
    <source>
        <dbReference type="SAM" id="MobiDB-lite"/>
    </source>
</evidence>
<comment type="caution">
    <text evidence="2">The sequence shown here is derived from an EMBL/GenBank/DDBJ whole genome shotgun (WGS) entry which is preliminary data.</text>
</comment>
<accession>A0ABW3L4Z6</accession>
<dbReference type="EMBL" id="JBHTKL010000005">
    <property type="protein sequence ID" value="MFD1019644.1"/>
    <property type="molecule type" value="Genomic_DNA"/>
</dbReference>
<protein>
    <submittedName>
        <fullName evidence="2">DUF6241 domain-containing protein</fullName>
    </submittedName>
</protein>